<dbReference type="PANTHER" id="PTHR15036:SF33">
    <property type="entry name" value="CONTACTIN-ASSOCIATED PROTEIN-LIKE 2"/>
    <property type="match status" value="1"/>
</dbReference>
<dbReference type="SUPFAM" id="SSF49899">
    <property type="entry name" value="Concanavalin A-like lectins/glucanases"/>
    <property type="match status" value="2"/>
</dbReference>
<keyword evidence="7" id="KW-1185">Reference proteome</keyword>
<dbReference type="Pfam" id="PF02210">
    <property type="entry name" value="Laminin_G_2"/>
    <property type="match status" value="2"/>
</dbReference>
<evidence type="ECO:0000256" key="1">
    <source>
        <dbReference type="ARBA" id="ARBA00023157"/>
    </source>
</evidence>
<dbReference type="SMART" id="SM00282">
    <property type="entry name" value="LamG"/>
    <property type="match status" value="2"/>
</dbReference>
<evidence type="ECO:0000259" key="5">
    <source>
        <dbReference type="PROSITE" id="PS51406"/>
    </source>
</evidence>
<feature type="domain" description="Laminin G" evidence="3">
    <location>
        <begin position="55"/>
        <end position="229"/>
    </location>
</feature>
<dbReference type="InterPro" id="IPR036056">
    <property type="entry name" value="Fibrinogen-like_C"/>
</dbReference>
<keyword evidence="1" id="KW-1015">Disulfide bond</keyword>
<evidence type="ECO:0008006" key="8">
    <source>
        <dbReference type="Google" id="ProtNLM"/>
    </source>
</evidence>
<keyword evidence="2" id="KW-0245">EGF-like domain</keyword>
<dbReference type="InterPro" id="IPR000742">
    <property type="entry name" value="EGF"/>
</dbReference>
<dbReference type="InterPro" id="IPR013320">
    <property type="entry name" value="ConA-like_dom_sf"/>
</dbReference>
<protein>
    <recommendedName>
        <fullName evidence="8">Contactin-associated protein-like 2</fullName>
    </recommendedName>
</protein>
<dbReference type="FunFam" id="2.60.120.1000:FF:000005">
    <property type="entry name" value="Contactin associated protein-like 2"/>
    <property type="match status" value="1"/>
</dbReference>
<accession>A0A7J6A2Y8</accession>
<feature type="domain" description="Laminin G" evidence="3">
    <location>
        <begin position="476"/>
        <end position="615"/>
    </location>
</feature>
<name>A0A7J6A2Y8_AMEME</name>
<dbReference type="SUPFAM" id="SSF57196">
    <property type="entry name" value="EGF/Laminin"/>
    <property type="match status" value="1"/>
</dbReference>
<dbReference type="CDD" id="cd00054">
    <property type="entry name" value="EGF_CA"/>
    <property type="match status" value="1"/>
</dbReference>
<evidence type="ECO:0000313" key="7">
    <source>
        <dbReference type="Proteomes" id="UP000593565"/>
    </source>
</evidence>
<organism evidence="6 7">
    <name type="scientific">Ameiurus melas</name>
    <name type="common">Black bullhead</name>
    <name type="synonym">Silurus melas</name>
    <dbReference type="NCBI Taxonomy" id="219545"/>
    <lineage>
        <taxon>Eukaryota</taxon>
        <taxon>Metazoa</taxon>
        <taxon>Chordata</taxon>
        <taxon>Craniata</taxon>
        <taxon>Vertebrata</taxon>
        <taxon>Euteleostomi</taxon>
        <taxon>Actinopterygii</taxon>
        <taxon>Neopterygii</taxon>
        <taxon>Teleostei</taxon>
        <taxon>Ostariophysi</taxon>
        <taxon>Siluriformes</taxon>
        <taxon>Ictaluridae</taxon>
        <taxon>Ameiurus</taxon>
    </lineage>
</organism>
<dbReference type="InterPro" id="IPR002181">
    <property type="entry name" value="Fibrinogen_a/b/g_C_dom"/>
</dbReference>
<sequence>MPFSGKPISGSRRNFIGCMESINYNGENITDLARRKKLDTSRFRNLTFSCMDSHTFPVFFNATSFLQLPGRRKHNMVSVSFQFRTWNAKGLLLFSALADGMFELVLKDGKVMVHISVLQLKSSHIDMVSGSGLNDGEWHDVRFLAKENFAMLTIDGDESSAVRSNAVIHITTGGMYHFGGYFLQSLASPSQRSFQGCMQLIQVDDQLADISQVEHGMIGAFENVSLDMCAIIDRCLPNHCEHGGRCTQTWDTFSCSCDGIGYTGATCHSSIYEQSCEAYKHIGKTSDNYWIDPDGSGPLGPFRVICNMTEDKVWTMVVNSLPVQTTVSGSSRERRTVLHLNYSATTEQIRAITDAAEHCEQHISYICRSSRLLNTPDGSPYTWWVGRSNEKHFYWGGSAPGIKKCACGIERNCTDPKFHCNCDSDHKQWREDSGLLVYKDHLPVSQVAVGDTNRVGSEAKLTVGALQCYGDRSYWNAASFTTPSSYLHFSTFQAEMSADISFYFKTSAPHGVFLENLGNTDFIRLELKSPTVVSFSFDVGNGPVELKVHSPMPLNDDQWHHIRAERNVKEAVLQLGQEYWVVQAAPAQGHTRLELYSQLYAQQEGREASSDVSAP</sequence>
<evidence type="ECO:0000259" key="3">
    <source>
        <dbReference type="PROSITE" id="PS50025"/>
    </source>
</evidence>
<gene>
    <name evidence="6" type="ORF">AMELA_G00223540</name>
</gene>
<comment type="caution">
    <text evidence="6">The sequence shown here is derived from an EMBL/GenBank/DDBJ whole genome shotgun (WGS) entry which is preliminary data.</text>
</comment>
<dbReference type="EMBL" id="JAAGNN010000020">
    <property type="protein sequence ID" value="KAF4075848.1"/>
    <property type="molecule type" value="Genomic_DNA"/>
</dbReference>
<dbReference type="PROSITE" id="PS50026">
    <property type="entry name" value="EGF_3"/>
    <property type="match status" value="1"/>
</dbReference>
<dbReference type="InterPro" id="IPR001791">
    <property type="entry name" value="Laminin_G"/>
</dbReference>
<dbReference type="Proteomes" id="UP000593565">
    <property type="component" value="Unassembled WGS sequence"/>
</dbReference>
<dbReference type="Gene3D" id="2.60.120.200">
    <property type="match status" value="2"/>
</dbReference>
<evidence type="ECO:0000313" key="6">
    <source>
        <dbReference type="EMBL" id="KAF4075848.1"/>
    </source>
</evidence>
<dbReference type="Gene3D" id="2.60.120.1000">
    <property type="match status" value="1"/>
</dbReference>
<feature type="domain" description="Fibrinogen C-terminal" evidence="5">
    <location>
        <begin position="267"/>
        <end position="317"/>
    </location>
</feature>
<comment type="caution">
    <text evidence="2">Lacks conserved residue(s) required for the propagation of feature annotation.</text>
</comment>
<dbReference type="PROSITE" id="PS51406">
    <property type="entry name" value="FIBRINOGEN_C_2"/>
    <property type="match status" value="1"/>
</dbReference>
<dbReference type="SUPFAM" id="SSF56496">
    <property type="entry name" value="Fibrinogen C-terminal domain-like"/>
    <property type="match status" value="1"/>
</dbReference>
<dbReference type="CDD" id="cd00110">
    <property type="entry name" value="LamG"/>
    <property type="match status" value="2"/>
</dbReference>
<dbReference type="AlphaFoldDB" id="A0A7J6A2Y8"/>
<proteinExistence type="predicted"/>
<evidence type="ECO:0000259" key="4">
    <source>
        <dbReference type="PROSITE" id="PS50026"/>
    </source>
</evidence>
<dbReference type="PROSITE" id="PS50025">
    <property type="entry name" value="LAM_G_DOMAIN"/>
    <property type="match status" value="2"/>
</dbReference>
<dbReference type="InterPro" id="IPR050372">
    <property type="entry name" value="Neurexin-related_CASP"/>
</dbReference>
<reference evidence="6 7" key="1">
    <citation type="submission" date="2020-02" db="EMBL/GenBank/DDBJ databases">
        <title>A chromosome-scale genome assembly of the black bullhead catfish (Ameiurus melas).</title>
        <authorList>
            <person name="Wen M."/>
            <person name="Zham M."/>
            <person name="Cabau C."/>
            <person name="Klopp C."/>
            <person name="Donnadieu C."/>
            <person name="Roques C."/>
            <person name="Bouchez O."/>
            <person name="Lampietro C."/>
            <person name="Jouanno E."/>
            <person name="Herpin A."/>
            <person name="Louis A."/>
            <person name="Berthelot C."/>
            <person name="Parey E."/>
            <person name="Roest-Crollius H."/>
            <person name="Braasch I."/>
            <person name="Postlethwait J."/>
            <person name="Robinson-Rechavi M."/>
            <person name="Echchiki A."/>
            <person name="Begum T."/>
            <person name="Montfort J."/>
            <person name="Schartl M."/>
            <person name="Bobe J."/>
            <person name="Guiguen Y."/>
        </authorList>
    </citation>
    <scope>NUCLEOTIDE SEQUENCE [LARGE SCALE GENOMIC DNA]</scope>
    <source>
        <strain evidence="6">M_S1</strain>
        <tissue evidence="6">Blood</tissue>
    </source>
</reference>
<dbReference type="Gene3D" id="2.10.25.10">
    <property type="entry name" value="Laminin"/>
    <property type="match status" value="1"/>
</dbReference>
<dbReference type="PANTHER" id="PTHR15036">
    <property type="entry name" value="PIKACHURIN-LIKE PROTEIN"/>
    <property type="match status" value="1"/>
</dbReference>
<evidence type="ECO:0000256" key="2">
    <source>
        <dbReference type="PROSITE-ProRule" id="PRU00076"/>
    </source>
</evidence>
<feature type="domain" description="EGF-like" evidence="4">
    <location>
        <begin position="231"/>
        <end position="268"/>
    </location>
</feature>
<dbReference type="Pfam" id="PF00008">
    <property type="entry name" value="EGF"/>
    <property type="match status" value="1"/>
</dbReference>